<dbReference type="Gene3D" id="3.40.50.720">
    <property type="entry name" value="NAD(P)-binding Rossmann-like Domain"/>
    <property type="match status" value="1"/>
</dbReference>
<name>A0AA40C8A7_9PEZI</name>
<keyword evidence="4" id="KW-1185">Reference proteome</keyword>
<dbReference type="Gene3D" id="3.30.360.10">
    <property type="entry name" value="Dihydrodipicolinate Reductase, domain 2"/>
    <property type="match status" value="1"/>
</dbReference>
<dbReference type="InterPro" id="IPR000683">
    <property type="entry name" value="Gfo/Idh/MocA-like_OxRdtase_N"/>
</dbReference>
<evidence type="ECO:0000259" key="2">
    <source>
        <dbReference type="Pfam" id="PF02894"/>
    </source>
</evidence>
<dbReference type="InterPro" id="IPR004104">
    <property type="entry name" value="Gfo/Idh/MocA-like_OxRdtase_C"/>
</dbReference>
<dbReference type="PANTHER" id="PTHR42840:SF5">
    <property type="entry name" value="NAD(P)-BINDING ROSSMANN-FOLD SUPERFAMILY PROTEIN"/>
    <property type="match status" value="1"/>
</dbReference>
<proteinExistence type="predicted"/>
<dbReference type="SUPFAM" id="SSF55347">
    <property type="entry name" value="Glyceraldehyde-3-phosphate dehydrogenase-like, C-terminal domain"/>
    <property type="match status" value="1"/>
</dbReference>
<dbReference type="Pfam" id="PF01408">
    <property type="entry name" value="GFO_IDH_MocA"/>
    <property type="match status" value="1"/>
</dbReference>
<gene>
    <name evidence="3" type="ORF">B0T17DRAFT_182094</name>
</gene>
<dbReference type="SUPFAM" id="SSF51735">
    <property type="entry name" value="NAD(P)-binding Rossmann-fold domains"/>
    <property type="match status" value="1"/>
</dbReference>
<dbReference type="GO" id="GO:0000166">
    <property type="term" value="F:nucleotide binding"/>
    <property type="evidence" value="ECO:0007669"/>
    <property type="project" value="InterPro"/>
</dbReference>
<protein>
    <recommendedName>
        <fullName evidence="5">Oxidoreductase</fullName>
    </recommendedName>
</protein>
<reference evidence="3" key="1">
    <citation type="submission" date="2023-06" db="EMBL/GenBank/DDBJ databases">
        <title>Genome-scale phylogeny and comparative genomics of the fungal order Sordariales.</title>
        <authorList>
            <consortium name="Lawrence Berkeley National Laboratory"/>
            <person name="Hensen N."/>
            <person name="Bonometti L."/>
            <person name="Westerberg I."/>
            <person name="Brannstrom I.O."/>
            <person name="Guillou S."/>
            <person name="Cros-Aarteil S."/>
            <person name="Calhoun S."/>
            <person name="Haridas S."/>
            <person name="Kuo A."/>
            <person name="Mondo S."/>
            <person name="Pangilinan J."/>
            <person name="Riley R."/>
            <person name="LaButti K."/>
            <person name="Andreopoulos B."/>
            <person name="Lipzen A."/>
            <person name="Chen C."/>
            <person name="Yanf M."/>
            <person name="Daum C."/>
            <person name="Ng V."/>
            <person name="Clum A."/>
            <person name="Steindorff A."/>
            <person name="Ohm R."/>
            <person name="Martin F."/>
            <person name="Silar P."/>
            <person name="Natvig D."/>
            <person name="Lalanne C."/>
            <person name="Gautier V."/>
            <person name="Ament-velasquez S.L."/>
            <person name="Kruys A."/>
            <person name="Hutchinson M.I."/>
            <person name="Powell A.J."/>
            <person name="Barry K."/>
            <person name="Miller A.N."/>
            <person name="Grigoriev I.V."/>
            <person name="Debuchy R."/>
            <person name="Gladieux P."/>
            <person name="Thoren M.H."/>
            <person name="Johannesson H."/>
        </authorList>
    </citation>
    <scope>NUCLEOTIDE SEQUENCE</scope>
    <source>
        <strain evidence="3">SMH3391-2</strain>
    </source>
</reference>
<comment type="caution">
    <text evidence="3">The sequence shown here is derived from an EMBL/GenBank/DDBJ whole genome shotgun (WGS) entry which is preliminary data.</text>
</comment>
<sequence>MTIGIALLGAGIFAREEHLPAIEASPLLSLKAVYSRSQSSATALAAASSSPSTVDLYFDSPAAGGKTLADLLARADIAAIIVVLPILSQPSVIAQAIDAGKHVLSEKPIAGEVAGAAKLVEWYAARDSQTKPIWSVAENFRYVKSLRHAADKLATIGGTVTTFRLQMNAFVKTDNKYFNTEWRKTPTHQGGFLLDGGVHFVAGLRQLLGALPQAPQRIVSLAGFSALLEARLPPVDTVHAVALTQDGKAGTIAISFGTEFRSGLEIEVVTTNGAVTWTQTTVKTVTRDQLGDKVETNEEFVYDSGVKAEVAAFAEAIEKAKGGDPRQSPEEALRDLEILQRLLESGEGGAVVKAIEY</sequence>
<evidence type="ECO:0000259" key="1">
    <source>
        <dbReference type="Pfam" id="PF01408"/>
    </source>
</evidence>
<dbReference type="PANTHER" id="PTHR42840">
    <property type="entry name" value="NAD(P)-BINDING ROSSMANN-FOLD SUPERFAMILY PROTEIN-RELATED"/>
    <property type="match status" value="1"/>
</dbReference>
<feature type="domain" description="Gfo/Idh/MocA-like oxidoreductase N-terminal" evidence="1">
    <location>
        <begin position="4"/>
        <end position="125"/>
    </location>
</feature>
<dbReference type="GO" id="GO:0016491">
    <property type="term" value="F:oxidoreductase activity"/>
    <property type="evidence" value="ECO:0007669"/>
    <property type="project" value="TreeGrafter"/>
</dbReference>
<dbReference type="EMBL" id="JAULSR010000002">
    <property type="protein sequence ID" value="KAK0629256.1"/>
    <property type="molecule type" value="Genomic_DNA"/>
</dbReference>
<accession>A0AA40C8A7</accession>
<dbReference type="GO" id="GO:0005737">
    <property type="term" value="C:cytoplasm"/>
    <property type="evidence" value="ECO:0007669"/>
    <property type="project" value="TreeGrafter"/>
</dbReference>
<evidence type="ECO:0000313" key="4">
    <source>
        <dbReference type="Proteomes" id="UP001174934"/>
    </source>
</evidence>
<dbReference type="Pfam" id="PF02894">
    <property type="entry name" value="GFO_IDH_MocA_C"/>
    <property type="match status" value="1"/>
</dbReference>
<organism evidence="3 4">
    <name type="scientific">Bombardia bombarda</name>
    <dbReference type="NCBI Taxonomy" id="252184"/>
    <lineage>
        <taxon>Eukaryota</taxon>
        <taxon>Fungi</taxon>
        <taxon>Dikarya</taxon>
        <taxon>Ascomycota</taxon>
        <taxon>Pezizomycotina</taxon>
        <taxon>Sordariomycetes</taxon>
        <taxon>Sordariomycetidae</taxon>
        <taxon>Sordariales</taxon>
        <taxon>Lasiosphaeriaceae</taxon>
        <taxon>Bombardia</taxon>
    </lineage>
</organism>
<dbReference type="InterPro" id="IPR036291">
    <property type="entry name" value="NAD(P)-bd_dom_sf"/>
</dbReference>
<evidence type="ECO:0008006" key="5">
    <source>
        <dbReference type="Google" id="ProtNLM"/>
    </source>
</evidence>
<dbReference type="Proteomes" id="UP001174934">
    <property type="component" value="Unassembled WGS sequence"/>
</dbReference>
<dbReference type="AlphaFoldDB" id="A0AA40C8A7"/>
<evidence type="ECO:0000313" key="3">
    <source>
        <dbReference type="EMBL" id="KAK0629256.1"/>
    </source>
</evidence>
<feature type="domain" description="Gfo/Idh/MocA-like oxidoreductase C-terminal" evidence="2">
    <location>
        <begin position="158"/>
        <end position="353"/>
    </location>
</feature>
<dbReference type="GO" id="GO:0006740">
    <property type="term" value="P:NADPH regeneration"/>
    <property type="evidence" value="ECO:0007669"/>
    <property type="project" value="TreeGrafter"/>
</dbReference>